<evidence type="ECO:0000256" key="6">
    <source>
        <dbReference type="SAM" id="Phobius"/>
    </source>
</evidence>
<accession>A0A6A6YJ15</accession>
<name>A0A6A6YJ15_9PEZI</name>
<comment type="similarity">
    <text evidence="5">Belongs to the anthrone oxygenase family.</text>
</comment>
<organism evidence="7">
    <name type="scientific">Mytilinidion resinicola</name>
    <dbReference type="NCBI Taxonomy" id="574789"/>
    <lineage>
        <taxon>Eukaryota</taxon>
        <taxon>Fungi</taxon>
        <taxon>Dikarya</taxon>
        <taxon>Ascomycota</taxon>
        <taxon>Pezizomycotina</taxon>
        <taxon>Dothideomycetes</taxon>
        <taxon>Pleosporomycetidae</taxon>
        <taxon>Mytilinidiales</taxon>
        <taxon>Mytilinidiaceae</taxon>
        <taxon>Mytilinidion</taxon>
    </lineage>
</organism>
<evidence type="ECO:0000313" key="7">
    <source>
        <dbReference type="EMBL" id="KAF2807945.1"/>
    </source>
</evidence>
<dbReference type="Proteomes" id="UP000504636">
    <property type="component" value="Unplaced"/>
</dbReference>
<keyword evidence="3 6" id="KW-1133">Transmembrane helix</keyword>
<evidence type="ECO:0000313" key="8">
    <source>
        <dbReference type="Proteomes" id="UP000504636"/>
    </source>
</evidence>
<protein>
    <submittedName>
        <fullName evidence="7 9">DUF1772-domain-containing protein</fullName>
    </submittedName>
</protein>
<dbReference type="Pfam" id="PF08592">
    <property type="entry name" value="Anthrone_oxy"/>
    <property type="match status" value="1"/>
</dbReference>
<reference evidence="9" key="2">
    <citation type="submission" date="2020-04" db="EMBL/GenBank/DDBJ databases">
        <authorList>
            <consortium name="NCBI Genome Project"/>
        </authorList>
    </citation>
    <scope>NUCLEOTIDE SEQUENCE</scope>
    <source>
        <strain evidence="9">CBS 304.34</strain>
    </source>
</reference>
<keyword evidence="4 6" id="KW-0472">Membrane</keyword>
<evidence type="ECO:0000256" key="2">
    <source>
        <dbReference type="ARBA" id="ARBA00022692"/>
    </source>
</evidence>
<feature type="transmembrane region" description="Helical" evidence="6">
    <location>
        <begin position="96"/>
        <end position="115"/>
    </location>
</feature>
<feature type="transmembrane region" description="Helical" evidence="6">
    <location>
        <begin position="20"/>
        <end position="43"/>
    </location>
</feature>
<dbReference type="PANTHER" id="PTHR35042:SF1">
    <property type="entry name" value="DUF1772-DOMAIN-CONTAINING PROTEIN"/>
    <property type="match status" value="1"/>
</dbReference>
<dbReference type="AlphaFoldDB" id="A0A6A6YJ15"/>
<feature type="transmembrane region" description="Helical" evidence="6">
    <location>
        <begin position="55"/>
        <end position="81"/>
    </location>
</feature>
<dbReference type="OrthoDB" id="3750842at2759"/>
<evidence type="ECO:0000256" key="1">
    <source>
        <dbReference type="ARBA" id="ARBA00004141"/>
    </source>
</evidence>
<evidence type="ECO:0000256" key="4">
    <source>
        <dbReference type="ARBA" id="ARBA00023136"/>
    </source>
</evidence>
<comment type="subcellular location">
    <subcellularLocation>
        <location evidence="1">Membrane</location>
        <topology evidence="1">Multi-pass membrane protein</topology>
    </subcellularLocation>
</comment>
<proteinExistence type="inferred from homology"/>
<evidence type="ECO:0000256" key="3">
    <source>
        <dbReference type="ARBA" id="ARBA00022989"/>
    </source>
</evidence>
<dbReference type="EMBL" id="MU003704">
    <property type="protein sequence ID" value="KAF2807945.1"/>
    <property type="molecule type" value="Genomic_DNA"/>
</dbReference>
<sequence>MASLLPLSPSSTSLLQGYAIISAALAAGTNLSTSFLTIPTILLSPHPLLLAQWTALYSAGITPMVTLSMTSTTAFAVLAYASHASALPAAASTAKLYGVAAAAAFAMAPWTRLVMWGTNQRLLALNQEREQGTGGKGVVEAGEEPVDRLVERWAGLNVVRGVASLGAAVVGGLASLA</sequence>
<reference evidence="9" key="3">
    <citation type="submission" date="2025-04" db="UniProtKB">
        <authorList>
            <consortium name="RefSeq"/>
        </authorList>
    </citation>
    <scope>IDENTIFICATION</scope>
    <source>
        <strain evidence="9">CBS 304.34</strain>
    </source>
</reference>
<dbReference type="GO" id="GO:0016020">
    <property type="term" value="C:membrane"/>
    <property type="evidence" value="ECO:0007669"/>
    <property type="project" value="UniProtKB-SubCell"/>
</dbReference>
<evidence type="ECO:0000313" key="9">
    <source>
        <dbReference type="RefSeq" id="XP_033574909.1"/>
    </source>
</evidence>
<keyword evidence="8" id="KW-1185">Reference proteome</keyword>
<dbReference type="PANTHER" id="PTHR35042">
    <property type="entry name" value="ANTHRONE OXYGENASE ENCC"/>
    <property type="match status" value="1"/>
</dbReference>
<keyword evidence="2 6" id="KW-0812">Transmembrane</keyword>
<evidence type="ECO:0000256" key="5">
    <source>
        <dbReference type="ARBA" id="ARBA00034313"/>
    </source>
</evidence>
<dbReference type="GeneID" id="54469131"/>
<dbReference type="RefSeq" id="XP_033574909.1">
    <property type="nucleotide sequence ID" value="XM_033728238.1"/>
</dbReference>
<reference evidence="7 9" key="1">
    <citation type="journal article" date="2020" name="Stud. Mycol.">
        <title>101 Dothideomycetes genomes: a test case for predicting lifestyles and emergence of pathogens.</title>
        <authorList>
            <person name="Haridas S."/>
            <person name="Albert R."/>
            <person name="Binder M."/>
            <person name="Bloem J."/>
            <person name="Labutti K."/>
            <person name="Salamov A."/>
            <person name="Andreopoulos B."/>
            <person name="Baker S."/>
            <person name="Barry K."/>
            <person name="Bills G."/>
            <person name="Bluhm B."/>
            <person name="Cannon C."/>
            <person name="Castanera R."/>
            <person name="Culley D."/>
            <person name="Daum C."/>
            <person name="Ezra D."/>
            <person name="Gonzalez J."/>
            <person name="Henrissat B."/>
            <person name="Kuo A."/>
            <person name="Liang C."/>
            <person name="Lipzen A."/>
            <person name="Lutzoni F."/>
            <person name="Magnuson J."/>
            <person name="Mondo S."/>
            <person name="Nolan M."/>
            <person name="Ohm R."/>
            <person name="Pangilinan J."/>
            <person name="Park H.-J."/>
            <person name="Ramirez L."/>
            <person name="Alfaro M."/>
            <person name="Sun H."/>
            <person name="Tritt A."/>
            <person name="Yoshinaga Y."/>
            <person name="Zwiers L.-H."/>
            <person name="Turgeon B."/>
            <person name="Goodwin S."/>
            <person name="Spatafora J."/>
            <person name="Crous P."/>
            <person name="Grigoriev I."/>
        </authorList>
    </citation>
    <scope>NUCLEOTIDE SEQUENCE</scope>
    <source>
        <strain evidence="7 9">CBS 304.34</strain>
    </source>
</reference>
<dbReference type="InterPro" id="IPR013901">
    <property type="entry name" value="Anthrone_oxy"/>
</dbReference>
<gene>
    <name evidence="7 9" type="ORF">BDZ99DRAFT_572823</name>
</gene>